<dbReference type="AlphaFoldDB" id="A0A6A6RT40"/>
<evidence type="ECO:0008006" key="4">
    <source>
        <dbReference type="Google" id="ProtNLM"/>
    </source>
</evidence>
<name>A0A6A6RT40_9PLEO</name>
<feature type="compositionally biased region" description="Polar residues" evidence="1">
    <location>
        <begin position="1"/>
        <end position="13"/>
    </location>
</feature>
<accession>A0A6A6RT40</accession>
<proteinExistence type="predicted"/>
<evidence type="ECO:0000256" key="1">
    <source>
        <dbReference type="SAM" id="MobiDB-lite"/>
    </source>
</evidence>
<dbReference type="PANTHER" id="PTHR42085:SF1">
    <property type="entry name" value="F-BOX DOMAIN-CONTAINING PROTEIN"/>
    <property type="match status" value="1"/>
</dbReference>
<evidence type="ECO:0000313" key="3">
    <source>
        <dbReference type="Proteomes" id="UP000799753"/>
    </source>
</evidence>
<dbReference type="Proteomes" id="UP000799753">
    <property type="component" value="Unassembled WGS sequence"/>
</dbReference>
<reference evidence="2" key="1">
    <citation type="journal article" date="2020" name="Stud. Mycol.">
        <title>101 Dothideomycetes genomes: a test case for predicting lifestyles and emergence of pathogens.</title>
        <authorList>
            <person name="Haridas S."/>
            <person name="Albert R."/>
            <person name="Binder M."/>
            <person name="Bloem J."/>
            <person name="Labutti K."/>
            <person name="Salamov A."/>
            <person name="Andreopoulos B."/>
            <person name="Baker S."/>
            <person name="Barry K."/>
            <person name="Bills G."/>
            <person name="Bluhm B."/>
            <person name="Cannon C."/>
            <person name="Castanera R."/>
            <person name="Culley D."/>
            <person name="Daum C."/>
            <person name="Ezra D."/>
            <person name="Gonzalez J."/>
            <person name="Henrissat B."/>
            <person name="Kuo A."/>
            <person name="Liang C."/>
            <person name="Lipzen A."/>
            <person name="Lutzoni F."/>
            <person name="Magnuson J."/>
            <person name="Mondo S."/>
            <person name="Nolan M."/>
            <person name="Ohm R."/>
            <person name="Pangilinan J."/>
            <person name="Park H.-J."/>
            <person name="Ramirez L."/>
            <person name="Alfaro M."/>
            <person name="Sun H."/>
            <person name="Tritt A."/>
            <person name="Yoshinaga Y."/>
            <person name="Zwiers L.-H."/>
            <person name="Turgeon B."/>
            <person name="Goodwin S."/>
            <person name="Spatafora J."/>
            <person name="Crous P."/>
            <person name="Grigoriev I."/>
        </authorList>
    </citation>
    <scope>NUCLEOTIDE SEQUENCE</scope>
    <source>
        <strain evidence="2">CBS 473.64</strain>
    </source>
</reference>
<organism evidence="2 3">
    <name type="scientific">Massarina eburnea CBS 473.64</name>
    <dbReference type="NCBI Taxonomy" id="1395130"/>
    <lineage>
        <taxon>Eukaryota</taxon>
        <taxon>Fungi</taxon>
        <taxon>Dikarya</taxon>
        <taxon>Ascomycota</taxon>
        <taxon>Pezizomycotina</taxon>
        <taxon>Dothideomycetes</taxon>
        <taxon>Pleosporomycetidae</taxon>
        <taxon>Pleosporales</taxon>
        <taxon>Massarineae</taxon>
        <taxon>Massarinaceae</taxon>
        <taxon>Massarina</taxon>
    </lineage>
</organism>
<dbReference type="OrthoDB" id="3801343at2759"/>
<dbReference type="EMBL" id="MU006793">
    <property type="protein sequence ID" value="KAF2637543.1"/>
    <property type="molecule type" value="Genomic_DNA"/>
</dbReference>
<protein>
    <recommendedName>
        <fullName evidence="4">F-box domain-containing protein</fullName>
    </recommendedName>
</protein>
<gene>
    <name evidence="2" type="ORF">P280DRAFT_458071</name>
</gene>
<feature type="region of interest" description="Disordered" evidence="1">
    <location>
        <begin position="1"/>
        <end position="41"/>
    </location>
</feature>
<dbReference type="PANTHER" id="PTHR42085">
    <property type="entry name" value="F-BOX DOMAIN-CONTAINING PROTEIN"/>
    <property type="match status" value="1"/>
</dbReference>
<dbReference type="InterPro" id="IPR038883">
    <property type="entry name" value="AN11006-like"/>
</dbReference>
<keyword evidence="3" id="KW-1185">Reference proteome</keyword>
<evidence type="ECO:0000313" key="2">
    <source>
        <dbReference type="EMBL" id="KAF2637543.1"/>
    </source>
</evidence>
<sequence length="285" mass="33122">MAHSGSPTATTIKGANKRVRINNSNELQAPQKKRARTDSKKLDVRAVSKKPEVPFRFLDLPGELRNRVYELACADTHRYFPTLTFKSEHKRRRRSFARGTTTDIPFMALTHANVQLRTEFRSQWLNGVRIPLCAVQSFLATFLTKKKLEGVPRPIFDPSGSLRIWLRKMEMERRDITRLVKHKAMYPEFDISFNHLPEFQPWEVQDLESLLNNSHPLWIRWVKSSVISLVNLDVRLSCIVIVLKEKHAPQWARKTAGQIVPDGYLATLGLNPIRFWRFDFGVDYN</sequence>